<evidence type="ECO:0000313" key="3">
    <source>
        <dbReference type="Proteomes" id="UP000091820"/>
    </source>
</evidence>
<protein>
    <submittedName>
        <fullName evidence="2">Uncharacterized protein</fullName>
    </submittedName>
</protein>
<name>A0A1A9WQL1_9MUSC</name>
<dbReference type="AlphaFoldDB" id="A0A1A9WQL1"/>
<keyword evidence="3" id="KW-1185">Reference proteome</keyword>
<feature type="transmembrane region" description="Helical" evidence="1">
    <location>
        <begin position="12"/>
        <end position="31"/>
    </location>
</feature>
<evidence type="ECO:0000256" key="1">
    <source>
        <dbReference type="SAM" id="Phobius"/>
    </source>
</evidence>
<sequence length="328" mass="38262">MGICLVGRPKIHFGHLTAVHLFFILLLLLLLEPYRQCVANIYDVINLVVIVAERCAVNVNAGEKIQIKERKRAICKKNEKKKQKKQNHLKCLRRTINDREREFSVQYNAAGLQAHKTNLSTKRKQQQQQQQQQPQATTIILKKYTHASEQFMPTEDDFHSTCRRLLRKYSDTDSCSQTTRLRYLKSVLSAVIVIDMEKLHRPAKTKKMYSKSKYLCVCSTYGTILTLHRVQCNSIELSEHHIPLCELLSYHTVPSHTIPHTVPYTYACFYMRSKFVNNNWEEKFLIGSLNHFTSLFVFVLFSPKQLRSFSAYRERKTVECKAQSVSML</sequence>
<reference evidence="3" key="1">
    <citation type="submission" date="2014-03" db="EMBL/GenBank/DDBJ databases">
        <authorList>
            <person name="Aksoy S."/>
            <person name="Warren W."/>
            <person name="Wilson R.K."/>
        </authorList>
    </citation>
    <scope>NUCLEOTIDE SEQUENCE [LARGE SCALE GENOMIC DNA]</scope>
    <source>
        <strain evidence="3">IAEA</strain>
    </source>
</reference>
<dbReference type="VEuPathDB" id="VectorBase:GBRI028350"/>
<evidence type="ECO:0000313" key="2">
    <source>
        <dbReference type="EnsemblMetazoa" id="GBRI028350-PA"/>
    </source>
</evidence>
<proteinExistence type="predicted"/>
<dbReference type="EnsemblMetazoa" id="GBRI028350-RA">
    <property type="protein sequence ID" value="GBRI028350-PA"/>
    <property type="gene ID" value="GBRI028350"/>
</dbReference>
<dbReference type="Proteomes" id="UP000091820">
    <property type="component" value="Unassembled WGS sequence"/>
</dbReference>
<organism evidence="2 3">
    <name type="scientific">Glossina brevipalpis</name>
    <dbReference type="NCBI Taxonomy" id="37001"/>
    <lineage>
        <taxon>Eukaryota</taxon>
        <taxon>Metazoa</taxon>
        <taxon>Ecdysozoa</taxon>
        <taxon>Arthropoda</taxon>
        <taxon>Hexapoda</taxon>
        <taxon>Insecta</taxon>
        <taxon>Pterygota</taxon>
        <taxon>Neoptera</taxon>
        <taxon>Endopterygota</taxon>
        <taxon>Diptera</taxon>
        <taxon>Brachycera</taxon>
        <taxon>Muscomorpha</taxon>
        <taxon>Hippoboscoidea</taxon>
        <taxon>Glossinidae</taxon>
        <taxon>Glossina</taxon>
    </lineage>
</organism>
<keyword evidence="1" id="KW-1133">Transmembrane helix</keyword>
<accession>A0A1A9WQL1</accession>
<reference evidence="2" key="2">
    <citation type="submission" date="2020-05" db="UniProtKB">
        <authorList>
            <consortium name="EnsemblMetazoa"/>
        </authorList>
    </citation>
    <scope>IDENTIFICATION</scope>
    <source>
        <strain evidence="2">IAEA</strain>
    </source>
</reference>
<keyword evidence="1" id="KW-0812">Transmembrane</keyword>
<keyword evidence="1" id="KW-0472">Membrane</keyword>